<dbReference type="InterPro" id="IPR010788">
    <property type="entry name" value="VDE_dom"/>
</dbReference>
<dbReference type="GO" id="GO:0009507">
    <property type="term" value="C:chloroplast"/>
    <property type="evidence" value="ECO:0007669"/>
    <property type="project" value="TreeGrafter"/>
</dbReference>
<name>A0A8T2V8V4_CERRI</name>
<dbReference type="GO" id="GO:0010028">
    <property type="term" value="P:xanthophyll cycle"/>
    <property type="evidence" value="ECO:0007669"/>
    <property type="project" value="InterPro"/>
</dbReference>
<comment type="caution">
    <text evidence="2">The sequence shown here is derived from an EMBL/GenBank/DDBJ whole genome shotgun (WGS) entry which is preliminary data.</text>
</comment>
<dbReference type="GO" id="GO:0015994">
    <property type="term" value="P:chlorophyll metabolic process"/>
    <property type="evidence" value="ECO:0007669"/>
    <property type="project" value="TreeGrafter"/>
</dbReference>
<dbReference type="Proteomes" id="UP000825935">
    <property type="component" value="Chromosome 2"/>
</dbReference>
<dbReference type="AlphaFoldDB" id="A0A8T2V8V4"/>
<dbReference type="Pfam" id="PF07137">
    <property type="entry name" value="VDE"/>
    <property type="match status" value="1"/>
</dbReference>
<dbReference type="PANTHER" id="PTHR33970">
    <property type="entry name" value="VIOLAXANTHIN DE-EPOXIDASE, CHLOROPLASTIC-RELATED"/>
    <property type="match status" value="1"/>
</dbReference>
<proteinExistence type="predicted"/>
<evidence type="ECO:0000259" key="1">
    <source>
        <dbReference type="Pfam" id="PF07137"/>
    </source>
</evidence>
<accession>A0A8T2V8V4</accession>
<dbReference type="EMBL" id="CM035407">
    <property type="protein sequence ID" value="KAH7444891.1"/>
    <property type="molecule type" value="Genomic_DNA"/>
</dbReference>
<keyword evidence="3" id="KW-1185">Reference proteome</keyword>
<evidence type="ECO:0000313" key="2">
    <source>
        <dbReference type="EMBL" id="KAH7444891.1"/>
    </source>
</evidence>
<dbReference type="InterPro" id="IPR044682">
    <property type="entry name" value="VDE"/>
</dbReference>
<organism evidence="2 3">
    <name type="scientific">Ceratopteris richardii</name>
    <name type="common">Triangle waterfern</name>
    <dbReference type="NCBI Taxonomy" id="49495"/>
    <lineage>
        <taxon>Eukaryota</taxon>
        <taxon>Viridiplantae</taxon>
        <taxon>Streptophyta</taxon>
        <taxon>Embryophyta</taxon>
        <taxon>Tracheophyta</taxon>
        <taxon>Polypodiopsida</taxon>
        <taxon>Polypodiidae</taxon>
        <taxon>Polypodiales</taxon>
        <taxon>Pteridineae</taxon>
        <taxon>Pteridaceae</taxon>
        <taxon>Parkerioideae</taxon>
        <taxon>Ceratopteris</taxon>
    </lineage>
</organism>
<dbReference type="OrthoDB" id="10406668at2759"/>
<dbReference type="PANTHER" id="PTHR33970:SF1">
    <property type="entry name" value="VIOLAXANTHIN DE-EPOXIDASE, CHLOROPLASTIC"/>
    <property type="match status" value="1"/>
</dbReference>
<feature type="domain" description="VDE lipocalin" evidence="1">
    <location>
        <begin position="96"/>
        <end position="137"/>
    </location>
</feature>
<reference evidence="2" key="1">
    <citation type="submission" date="2021-08" db="EMBL/GenBank/DDBJ databases">
        <title>WGS assembly of Ceratopteris richardii.</title>
        <authorList>
            <person name="Marchant D.B."/>
            <person name="Chen G."/>
            <person name="Jenkins J."/>
            <person name="Shu S."/>
            <person name="Leebens-Mack J."/>
            <person name="Grimwood J."/>
            <person name="Schmutz J."/>
            <person name="Soltis P."/>
            <person name="Soltis D."/>
            <person name="Chen Z.-H."/>
        </authorList>
    </citation>
    <scope>NUCLEOTIDE SEQUENCE</scope>
    <source>
        <strain evidence="2">Whitten #5841</strain>
        <tissue evidence="2">Leaf</tissue>
    </source>
</reference>
<evidence type="ECO:0000313" key="3">
    <source>
        <dbReference type="Proteomes" id="UP000825935"/>
    </source>
</evidence>
<sequence length="140" mass="15058">MTITPRSYGGSPTLDLRGVTLFQQSQRVQYIAGSNKRTSLLHSVKSLRVTASFDGAESSASKWTVPALRSLLASFLVGLQLSTASSSEAVDALKTCTCLLKECRVELARCIADPKCAANIACLQTCNNRPDETECQVVET</sequence>
<gene>
    <name evidence="2" type="ORF">KP509_02G096200</name>
</gene>
<protein>
    <recommendedName>
        <fullName evidence="1">VDE lipocalin domain-containing protein</fullName>
    </recommendedName>
</protein>
<dbReference type="GO" id="GO:0046422">
    <property type="term" value="F:violaxanthin de-epoxidase activity"/>
    <property type="evidence" value="ECO:0007669"/>
    <property type="project" value="InterPro"/>
</dbReference>